<dbReference type="InterPro" id="IPR010730">
    <property type="entry name" value="HET"/>
</dbReference>
<accession>A0A2J6Q0Q8</accession>
<evidence type="ECO:0000259" key="1">
    <source>
        <dbReference type="Pfam" id="PF06985"/>
    </source>
</evidence>
<protein>
    <submittedName>
        <fullName evidence="3">HET-domain-containing protein</fullName>
    </submittedName>
</protein>
<proteinExistence type="predicted"/>
<dbReference type="AlphaFoldDB" id="A0A2J6Q0Q8"/>
<evidence type="ECO:0000313" key="4">
    <source>
        <dbReference type="Proteomes" id="UP000235672"/>
    </source>
</evidence>
<feature type="domain" description="Heterokaryon incompatibility" evidence="1">
    <location>
        <begin position="21"/>
        <end position="107"/>
    </location>
</feature>
<gene>
    <name evidence="3" type="ORF">NA56DRAFT_646777</name>
</gene>
<dbReference type="Pfam" id="PF26640">
    <property type="entry name" value="DUF8212"/>
    <property type="match status" value="1"/>
</dbReference>
<organism evidence="3 4">
    <name type="scientific">Hyaloscypha hepaticicola</name>
    <dbReference type="NCBI Taxonomy" id="2082293"/>
    <lineage>
        <taxon>Eukaryota</taxon>
        <taxon>Fungi</taxon>
        <taxon>Dikarya</taxon>
        <taxon>Ascomycota</taxon>
        <taxon>Pezizomycotina</taxon>
        <taxon>Leotiomycetes</taxon>
        <taxon>Helotiales</taxon>
        <taxon>Hyaloscyphaceae</taxon>
        <taxon>Hyaloscypha</taxon>
    </lineage>
</organism>
<sequence>MWLLNTRTYELNRFFSDVPRYAILSHTWGVDEPTFDDLATGTAHLKAGYQKIEQSCAIAAESDISHIWIDTICIDKRSSSELSEAINSMYRYYERSYICYAYLEDISSGEVAHKKIMASRWWTRGWTLQELIAPKKVVFYSTDWFPIASKRDLAPSIFQATGIDESILKNSGYLHFVSVAKRMSWAAKRETTREEDIAYCLLGVFGVSMPLLYGEGHKSFLRLQEEIMKESTDQSLFAWNRIPETVDYTLRGILAPHPRYFINSGDIVPFEGTEYFGTAMEHYTMTNKGLQIRLPVIRRKEHKDSVAILACHREGSFVGALGITLRSIPESRGRAYTRDIFTDLTTIPLDLDLKGILSTWLARAKIQSIYISNEVTSEGTGARYAWLRTYPKTLTPDFEFNDLRMQPCSRWHHWNTDIDTTIPSRTLGPSHFAKKTLAVFFHDIPSDQPCFGILVGIDWLDVYTTHIDIWVPLEGERYPSARYLLDAMKLGKFQRKRVAKRKISPNMRVTATTSWKRIMNSEVLVIDIFVNKPRGIWQFWVLVKETTTKLLFSRSCSGLVLETIIYLCIRKVGETQQMILLAVAWGGWYLLFWFRFYELGPPSFTTLYLQRFLELLL</sequence>
<dbReference type="STRING" id="1745343.A0A2J6Q0Q8"/>
<dbReference type="InterPro" id="IPR058525">
    <property type="entry name" value="DUF8212"/>
</dbReference>
<dbReference type="Proteomes" id="UP000235672">
    <property type="component" value="Unassembled WGS sequence"/>
</dbReference>
<feature type="domain" description="DUF8212" evidence="2">
    <location>
        <begin position="219"/>
        <end position="244"/>
    </location>
</feature>
<dbReference type="PANTHER" id="PTHR10622">
    <property type="entry name" value="HET DOMAIN-CONTAINING PROTEIN"/>
    <property type="match status" value="1"/>
</dbReference>
<evidence type="ECO:0000313" key="3">
    <source>
        <dbReference type="EMBL" id="PMD19865.1"/>
    </source>
</evidence>
<dbReference type="Pfam" id="PF06985">
    <property type="entry name" value="HET"/>
    <property type="match status" value="1"/>
</dbReference>
<dbReference type="PANTHER" id="PTHR10622:SF10">
    <property type="entry name" value="HET DOMAIN-CONTAINING PROTEIN"/>
    <property type="match status" value="1"/>
</dbReference>
<reference evidence="3 4" key="1">
    <citation type="submission" date="2016-05" db="EMBL/GenBank/DDBJ databases">
        <title>A degradative enzymes factory behind the ericoid mycorrhizal symbiosis.</title>
        <authorList>
            <consortium name="DOE Joint Genome Institute"/>
            <person name="Martino E."/>
            <person name="Morin E."/>
            <person name="Grelet G."/>
            <person name="Kuo A."/>
            <person name="Kohler A."/>
            <person name="Daghino S."/>
            <person name="Barry K."/>
            <person name="Choi C."/>
            <person name="Cichocki N."/>
            <person name="Clum A."/>
            <person name="Copeland A."/>
            <person name="Hainaut M."/>
            <person name="Haridas S."/>
            <person name="Labutti K."/>
            <person name="Lindquist E."/>
            <person name="Lipzen A."/>
            <person name="Khouja H.-R."/>
            <person name="Murat C."/>
            <person name="Ohm R."/>
            <person name="Olson A."/>
            <person name="Spatafora J."/>
            <person name="Veneault-Fourrey C."/>
            <person name="Henrissat B."/>
            <person name="Grigoriev I."/>
            <person name="Martin F."/>
            <person name="Perotto S."/>
        </authorList>
    </citation>
    <scope>NUCLEOTIDE SEQUENCE [LARGE SCALE GENOMIC DNA]</scope>
    <source>
        <strain evidence="3 4">UAMH 7357</strain>
    </source>
</reference>
<keyword evidence="4" id="KW-1185">Reference proteome</keyword>
<dbReference type="OrthoDB" id="674604at2759"/>
<evidence type="ECO:0000259" key="2">
    <source>
        <dbReference type="Pfam" id="PF26640"/>
    </source>
</evidence>
<dbReference type="EMBL" id="KZ613487">
    <property type="protein sequence ID" value="PMD19865.1"/>
    <property type="molecule type" value="Genomic_DNA"/>
</dbReference>
<name>A0A2J6Q0Q8_9HELO</name>